<evidence type="ECO:0000256" key="1">
    <source>
        <dbReference type="SAM" id="MobiDB-lite"/>
    </source>
</evidence>
<keyword evidence="2" id="KW-0812">Transmembrane</keyword>
<keyword evidence="2" id="KW-0472">Membrane</keyword>
<dbReference type="RefSeq" id="WP_162413012.1">
    <property type="nucleotide sequence ID" value="NZ_JAHQXE010000002.1"/>
</dbReference>
<dbReference type="Proteomes" id="UP001166304">
    <property type="component" value="Unassembled WGS sequence"/>
</dbReference>
<gene>
    <name evidence="3" type="ORF">KTS37_08465</name>
</gene>
<evidence type="ECO:0000313" key="4">
    <source>
        <dbReference type="Proteomes" id="UP001166304"/>
    </source>
</evidence>
<organism evidence="3 4">
    <name type="scientific">Haloarcula salina</name>
    <dbReference type="NCBI Taxonomy" id="1429914"/>
    <lineage>
        <taxon>Archaea</taxon>
        <taxon>Methanobacteriati</taxon>
        <taxon>Methanobacteriota</taxon>
        <taxon>Stenosarchaea group</taxon>
        <taxon>Halobacteria</taxon>
        <taxon>Halobacteriales</taxon>
        <taxon>Haloarculaceae</taxon>
        <taxon>Haloarcula</taxon>
    </lineage>
</organism>
<protein>
    <submittedName>
        <fullName evidence="3">Uncharacterized protein</fullName>
    </submittedName>
</protein>
<dbReference type="EMBL" id="JAHQXE010000002">
    <property type="protein sequence ID" value="MBV0901821.1"/>
    <property type="molecule type" value="Genomic_DNA"/>
</dbReference>
<keyword evidence="4" id="KW-1185">Reference proteome</keyword>
<feature type="transmembrane region" description="Helical" evidence="2">
    <location>
        <begin position="152"/>
        <end position="170"/>
    </location>
</feature>
<accession>A0AA41G058</accession>
<dbReference type="AlphaFoldDB" id="A0AA41G058"/>
<proteinExistence type="predicted"/>
<sequence length="176" mass="17608">MGASRTFTEAFQRFPDNEQARQEWLAGSDSYDGDGTDNNNSNSDLDLIEGDGIGGDNSLDSNEQAAEDFAESIATGEYEGHAPDSEVNAALGSDGDAVAVAATADEIEQAGGSVLSYGADNSAPGTTGATGGPSSVLSASLSPSTAALGGDLTTPLGVFAGILLLGIAYFKMEGSA</sequence>
<keyword evidence="2" id="KW-1133">Transmembrane helix</keyword>
<feature type="region of interest" description="Disordered" evidence="1">
    <location>
        <begin position="1"/>
        <end position="66"/>
    </location>
</feature>
<evidence type="ECO:0000256" key="2">
    <source>
        <dbReference type="SAM" id="Phobius"/>
    </source>
</evidence>
<name>A0AA41G058_9EURY</name>
<feature type="compositionally biased region" description="Low complexity" evidence="1">
    <location>
        <begin position="36"/>
        <end position="45"/>
    </location>
</feature>
<reference evidence="3" key="1">
    <citation type="submission" date="2021-06" db="EMBL/GenBank/DDBJ databases">
        <title>New haloarchaea isolates fom saline soil.</title>
        <authorList>
            <person name="Duran-Viseras A."/>
            <person name="Sanchez-Porro C.S."/>
            <person name="Ventosa A."/>
        </authorList>
    </citation>
    <scope>NUCLEOTIDE SEQUENCE</scope>
    <source>
        <strain evidence="3">JCM 18369</strain>
    </source>
</reference>
<comment type="caution">
    <text evidence="3">The sequence shown here is derived from an EMBL/GenBank/DDBJ whole genome shotgun (WGS) entry which is preliminary data.</text>
</comment>
<evidence type="ECO:0000313" key="3">
    <source>
        <dbReference type="EMBL" id="MBV0901821.1"/>
    </source>
</evidence>